<accession>A0A9R1SUZ1</accession>
<keyword evidence="7 10" id="KW-0472">Membrane</keyword>
<feature type="transmembrane region" description="Helical" evidence="10">
    <location>
        <begin position="218"/>
        <end position="237"/>
    </location>
</feature>
<dbReference type="GO" id="GO:0005549">
    <property type="term" value="F:odorant binding"/>
    <property type="evidence" value="ECO:0007669"/>
    <property type="project" value="InterPro"/>
</dbReference>
<reference evidence="12" key="1">
    <citation type="submission" date="2025-08" db="UniProtKB">
        <authorList>
            <consortium name="RefSeq"/>
        </authorList>
    </citation>
    <scope>IDENTIFICATION</scope>
    <source>
        <strain evidence="12">USDA-PBARC FA_bdor</strain>
        <tissue evidence="12">Whole organism</tissue>
    </source>
</reference>
<feature type="transmembrane region" description="Helical" evidence="10">
    <location>
        <begin position="71"/>
        <end position="89"/>
    </location>
</feature>
<dbReference type="AlphaFoldDB" id="A0A9R1SUZ1"/>
<evidence type="ECO:0000256" key="7">
    <source>
        <dbReference type="ARBA" id="ARBA00023136"/>
    </source>
</evidence>
<feature type="transmembrane region" description="Helical" evidence="10">
    <location>
        <begin position="161"/>
        <end position="181"/>
    </location>
</feature>
<evidence type="ECO:0000256" key="8">
    <source>
        <dbReference type="ARBA" id="ARBA00023170"/>
    </source>
</evidence>
<evidence type="ECO:0000313" key="11">
    <source>
        <dbReference type="Proteomes" id="UP000694866"/>
    </source>
</evidence>
<evidence type="ECO:0000256" key="5">
    <source>
        <dbReference type="ARBA" id="ARBA00022725"/>
    </source>
</evidence>
<keyword evidence="6 10" id="KW-1133">Transmembrane helix</keyword>
<keyword evidence="11" id="KW-1185">Reference proteome</keyword>
<evidence type="ECO:0000256" key="2">
    <source>
        <dbReference type="ARBA" id="ARBA00022475"/>
    </source>
</evidence>
<keyword evidence="8 10" id="KW-0675">Receptor</keyword>
<comment type="caution">
    <text evidence="10">Lacks conserved residue(s) required for the propagation of feature annotation.</text>
</comment>
<dbReference type="InterPro" id="IPR004117">
    <property type="entry name" value="7tm6_olfct_rcpt"/>
</dbReference>
<feature type="transmembrane region" description="Helical" evidence="10">
    <location>
        <begin position="109"/>
        <end position="126"/>
    </location>
</feature>
<keyword evidence="4 10" id="KW-0812">Transmembrane</keyword>
<dbReference type="KEGG" id="fas:105263243"/>
<evidence type="ECO:0000256" key="4">
    <source>
        <dbReference type="ARBA" id="ARBA00022692"/>
    </source>
</evidence>
<protein>
    <recommendedName>
        <fullName evidence="10">Odorant receptor</fullName>
    </recommendedName>
</protein>
<dbReference type="PANTHER" id="PTHR21137">
    <property type="entry name" value="ODORANT RECEPTOR"/>
    <property type="match status" value="1"/>
</dbReference>
<gene>
    <name evidence="12" type="primary">LOC105263243</name>
</gene>
<dbReference type="Pfam" id="PF02949">
    <property type="entry name" value="7tm_6"/>
    <property type="match status" value="1"/>
</dbReference>
<comment type="subcellular location">
    <subcellularLocation>
        <location evidence="1 10">Cell membrane</location>
        <topology evidence="1 10">Multi-pass membrane protein</topology>
    </subcellularLocation>
</comment>
<evidence type="ECO:0000256" key="1">
    <source>
        <dbReference type="ARBA" id="ARBA00004651"/>
    </source>
</evidence>
<evidence type="ECO:0000256" key="6">
    <source>
        <dbReference type="ARBA" id="ARBA00022989"/>
    </source>
</evidence>
<sequence>MHGYWKMLNLFQIYVSKKWTDLRGKCPEEDRRSKINFNRMFIVSNILLRKAAVSDLYEVFLDTHEKTYQSAIIFLTISAISFFCLLGLINNFIHEWDRDMYKALESMPMILSAVLAWVEGVVLCVSSKKIKGLLKKIQILWTRELKDDIDDNIFVTAERSIFFTAFYAILIFVIGGLYLVVPLVRLVGTFCTTDDDVYTFDFERRLLPIRYPFRVDNILMYITCTAFEVISVFFLIIQYTSGDILFFQSTTILSLLLQVTGKKFAEVTEWDDDNKFNRPLLKKLNDIGKQHSELLKSCRMIEEVFNPVILLMIICSSANLCACVIAFESKLSTFELADAVILVIHFIAMILQPLIYCNSAENISHWTQNIYHTIYTCQWPDQKKKFKHIVFFIMMRSRHNYKFKAYGLCDVNRHLFYRLVRTAYNIFVLLRKTNT</sequence>
<evidence type="ECO:0000256" key="9">
    <source>
        <dbReference type="ARBA" id="ARBA00023224"/>
    </source>
</evidence>
<dbReference type="Proteomes" id="UP000694866">
    <property type="component" value="Unplaced"/>
</dbReference>
<dbReference type="GeneID" id="105263243"/>
<dbReference type="RefSeq" id="XP_011297624.1">
    <property type="nucleotide sequence ID" value="XM_011299322.1"/>
</dbReference>
<dbReference type="GO" id="GO:0004984">
    <property type="term" value="F:olfactory receptor activity"/>
    <property type="evidence" value="ECO:0007669"/>
    <property type="project" value="InterPro"/>
</dbReference>
<evidence type="ECO:0000256" key="3">
    <source>
        <dbReference type="ARBA" id="ARBA00022606"/>
    </source>
</evidence>
<keyword evidence="2" id="KW-1003">Cell membrane</keyword>
<dbReference type="OrthoDB" id="7663575at2759"/>
<dbReference type="PANTHER" id="PTHR21137:SF35">
    <property type="entry name" value="ODORANT RECEPTOR 19A-RELATED"/>
    <property type="match status" value="1"/>
</dbReference>
<keyword evidence="5 10" id="KW-0552">Olfaction</keyword>
<dbReference type="GO" id="GO:0007165">
    <property type="term" value="P:signal transduction"/>
    <property type="evidence" value="ECO:0007669"/>
    <property type="project" value="UniProtKB-KW"/>
</dbReference>
<comment type="similarity">
    <text evidence="10">Belongs to the insect chemoreceptor superfamily. Heteromeric odorant receptor channel (TC 1.A.69) family.</text>
</comment>
<keyword evidence="3 10" id="KW-0716">Sensory transduction</keyword>
<organism evidence="11 12">
    <name type="scientific">Fopius arisanus</name>
    <dbReference type="NCBI Taxonomy" id="64838"/>
    <lineage>
        <taxon>Eukaryota</taxon>
        <taxon>Metazoa</taxon>
        <taxon>Ecdysozoa</taxon>
        <taxon>Arthropoda</taxon>
        <taxon>Hexapoda</taxon>
        <taxon>Insecta</taxon>
        <taxon>Pterygota</taxon>
        <taxon>Neoptera</taxon>
        <taxon>Endopterygota</taxon>
        <taxon>Hymenoptera</taxon>
        <taxon>Apocrita</taxon>
        <taxon>Ichneumonoidea</taxon>
        <taxon>Braconidae</taxon>
        <taxon>Opiinae</taxon>
        <taxon>Fopius</taxon>
    </lineage>
</organism>
<dbReference type="GO" id="GO:0005886">
    <property type="term" value="C:plasma membrane"/>
    <property type="evidence" value="ECO:0007669"/>
    <property type="project" value="UniProtKB-SubCell"/>
</dbReference>
<feature type="transmembrane region" description="Helical" evidence="10">
    <location>
        <begin position="339"/>
        <end position="357"/>
    </location>
</feature>
<evidence type="ECO:0000313" key="12">
    <source>
        <dbReference type="RefSeq" id="XP_011297624.1"/>
    </source>
</evidence>
<proteinExistence type="inferred from homology"/>
<name>A0A9R1SUZ1_9HYME</name>
<evidence type="ECO:0000256" key="10">
    <source>
        <dbReference type="RuleBase" id="RU351113"/>
    </source>
</evidence>
<keyword evidence="9 10" id="KW-0807">Transducer</keyword>
<feature type="transmembrane region" description="Helical" evidence="10">
    <location>
        <begin position="304"/>
        <end position="327"/>
    </location>
</feature>